<feature type="transmembrane region" description="Helical" evidence="1">
    <location>
        <begin position="51"/>
        <end position="68"/>
    </location>
</feature>
<reference evidence="2 3" key="1">
    <citation type="submission" date="2019-02" db="EMBL/GenBank/DDBJ databases">
        <title>Deep-cultivation of Planctomycetes and their phenomic and genomic characterization uncovers novel biology.</title>
        <authorList>
            <person name="Wiegand S."/>
            <person name="Jogler M."/>
            <person name="Boedeker C."/>
            <person name="Pinto D."/>
            <person name="Vollmers J."/>
            <person name="Rivas-Marin E."/>
            <person name="Kohn T."/>
            <person name="Peeters S.H."/>
            <person name="Heuer A."/>
            <person name="Rast P."/>
            <person name="Oberbeckmann S."/>
            <person name="Bunk B."/>
            <person name="Jeske O."/>
            <person name="Meyerdierks A."/>
            <person name="Storesund J.E."/>
            <person name="Kallscheuer N."/>
            <person name="Luecker S."/>
            <person name="Lage O.M."/>
            <person name="Pohl T."/>
            <person name="Merkel B.J."/>
            <person name="Hornburger P."/>
            <person name="Mueller R.-W."/>
            <person name="Bruemmer F."/>
            <person name="Labrenz M."/>
            <person name="Spormann A.M."/>
            <person name="Op den Camp H."/>
            <person name="Overmann J."/>
            <person name="Amann R."/>
            <person name="Jetten M.S.M."/>
            <person name="Mascher T."/>
            <person name="Medema M.H."/>
            <person name="Devos D.P."/>
            <person name="Kaster A.-K."/>
            <person name="Ovreas L."/>
            <person name="Rohde M."/>
            <person name="Galperin M.Y."/>
            <person name="Jogler C."/>
        </authorList>
    </citation>
    <scope>NUCLEOTIDE SEQUENCE [LARGE SCALE GENOMIC DNA]</scope>
    <source>
        <strain evidence="2 3">Pla110</strain>
    </source>
</reference>
<dbReference type="Proteomes" id="UP000317178">
    <property type="component" value="Chromosome"/>
</dbReference>
<evidence type="ECO:0000313" key="2">
    <source>
        <dbReference type="EMBL" id="QDU80135.1"/>
    </source>
</evidence>
<dbReference type="KEGG" id="plon:Pla110_18580"/>
<proteinExistence type="predicted"/>
<organism evidence="2 3">
    <name type="scientific">Polystyrenella longa</name>
    <dbReference type="NCBI Taxonomy" id="2528007"/>
    <lineage>
        <taxon>Bacteria</taxon>
        <taxon>Pseudomonadati</taxon>
        <taxon>Planctomycetota</taxon>
        <taxon>Planctomycetia</taxon>
        <taxon>Planctomycetales</taxon>
        <taxon>Planctomycetaceae</taxon>
        <taxon>Polystyrenella</taxon>
    </lineage>
</organism>
<sequence>MPLHDNKAITITLRPLIRYLGLLLGIVGAAPSVFGLLYAMTHPSAILEDPWAIAFPLILGPLFTFMVYRWMFIGGQLTTEEVVLRGWFRTIRMPTADLAHVRQGSRRVDNNSGTSTRVYYELIDHNGKSLGEVPAMLLAGNGWKHFLERMHQVAAISRRVYESNVKLQLQDKPVDEWTIDDIERYEDNDH</sequence>
<accession>A0A518CLM4</accession>
<protein>
    <submittedName>
        <fullName evidence="2">Uncharacterized protein</fullName>
    </submittedName>
</protein>
<evidence type="ECO:0000313" key="3">
    <source>
        <dbReference type="Proteomes" id="UP000317178"/>
    </source>
</evidence>
<keyword evidence="3" id="KW-1185">Reference proteome</keyword>
<keyword evidence="1" id="KW-0812">Transmembrane</keyword>
<keyword evidence="1" id="KW-1133">Transmembrane helix</keyword>
<name>A0A518CLM4_9PLAN</name>
<dbReference type="RefSeq" id="WP_144995284.1">
    <property type="nucleotide sequence ID" value="NZ_CP036281.1"/>
</dbReference>
<dbReference type="AlphaFoldDB" id="A0A518CLM4"/>
<keyword evidence="1" id="KW-0472">Membrane</keyword>
<evidence type="ECO:0000256" key="1">
    <source>
        <dbReference type="SAM" id="Phobius"/>
    </source>
</evidence>
<gene>
    <name evidence="2" type="ORF">Pla110_18580</name>
</gene>
<feature type="transmembrane region" description="Helical" evidence="1">
    <location>
        <begin position="20"/>
        <end position="39"/>
    </location>
</feature>
<dbReference type="OrthoDB" id="288418at2"/>
<dbReference type="EMBL" id="CP036281">
    <property type="protein sequence ID" value="QDU80135.1"/>
    <property type="molecule type" value="Genomic_DNA"/>
</dbReference>